<evidence type="ECO:0000256" key="1">
    <source>
        <dbReference type="SAM" id="Phobius"/>
    </source>
</evidence>
<keyword evidence="2" id="KW-0347">Helicase</keyword>
<keyword evidence="1" id="KW-0472">Membrane</keyword>
<keyword evidence="1" id="KW-0812">Transmembrane</keyword>
<dbReference type="RefSeq" id="WP_350937736.1">
    <property type="nucleotide sequence ID" value="NZ_JAYWLC010000010.1"/>
</dbReference>
<name>A0ABV1SIK9_9RHOB</name>
<proteinExistence type="predicted"/>
<comment type="caution">
    <text evidence="2">The sequence shown here is derived from an EMBL/GenBank/DDBJ whole genome shotgun (WGS) entry which is preliminary data.</text>
</comment>
<dbReference type="PANTHER" id="PTHR37826:SF3">
    <property type="entry name" value="J DOMAIN-CONTAINING PROTEIN"/>
    <property type="match status" value="1"/>
</dbReference>
<organism evidence="2 3">
    <name type="scientific">Thioclava kandeliae</name>
    <dbReference type="NCBI Taxonomy" id="3070818"/>
    <lineage>
        <taxon>Bacteria</taxon>
        <taxon>Pseudomonadati</taxon>
        <taxon>Pseudomonadota</taxon>
        <taxon>Alphaproteobacteria</taxon>
        <taxon>Rhodobacterales</taxon>
        <taxon>Paracoccaceae</taxon>
        <taxon>Thioclava</taxon>
    </lineage>
</organism>
<gene>
    <name evidence="2" type="ORF">VSX56_13205</name>
</gene>
<keyword evidence="1" id="KW-1133">Transmembrane helix</keyword>
<evidence type="ECO:0000313" key="2">
    <source>
        <dbReference type="EMBL" id="MER5172733.1"/>
    </source>
</evidence>
<dbReference type="PANTHER" id="PTHR37826">
    <property type="entry name" value="FLOTILLIN BAND_7_5 DOMAIN PROTEIN"/>
    <property type="match status" value="1"/>
</dbReference>
<reference evidence="2 3" key="1">
    <citation type="submission" date="2024-01" db="EMBL/GenBank/DDBJ databases">
        <authorList>
            <person name="Deng Y."/>
            <person name="Su J."/>
        </authorList>
    </citation>
    <scope>NUCLEOTIDE SEQUENCE [LARGE SCALE GENOMIC DNA]</scope>
    <source>
        <strain evidence="2 3">CPCC 100088</strain>
    </source>
</reference>
<accession>A0ABV1SIK9</accession>
<keyword evidence="3" id="KW-1185">Reference proteome</keyword>
<dbReference type="GO" id="GO:0004386">
    <property type="term" value="F:helicase activity"/>
    <property type="evidence" value="ECO:0007669"/>
    <property type="project" value="UniProtKB-KW"/>
</dbReference>
<evidence type="ECO:0000313" key="3">
    <source>
        <dbReference type="Proteomes" id="UP001438953"/>
    </source>
</evidence>
<sequence>MKLPQVPRAARRDTPSVYPCEACGADLRFNPGETRMVCDHCGHMQDIPAITHRGESGLRELPLAPVLVQGLPETESIGQRHLSCPNCSAQIELGPDQQATECPFCATPIVAEAGGARQFAPQGVLPFTVTETEARAALTKWLKGRWFAPNGLAEFARKGRRMTGVYAPFWTFDARSRTRYSGQRGDYYYETRLVTVNENGQTVRREEQERRIRWTPVTGQVARDFDDVLVYAARSLPDDHVGRLHPWNLSRVAAYDGSFLAGFSAESYTVEIPEAHHQAQAKMLQVIQSDIRRDIGGDTQRLGAMDPQFHDETFKHILLPIWSAAYRFQGRSYRFIVNGQTGVVSGDRPWSAWKIALAALLAALVAGVLFYIAR</sequence>
<keyword evidence="2" id="KW-0067">ATP-binding</keyword>
<reference evidence="2 3" key="2">
    <citation type="submission" date="2024-06" db="EMBL/GenBank/DDBJ databases">
        <title>Thioclava kandeliae sp. nov. from a rhizosphere soil sample of Kandelia candel in a mangrove.</title>
        <authorList>
            <person name="Mu T."/>
        </authorList>
    </citation>
    <scope>NUCLEOTIDE SEQUENCE [LARGE SCALE GENOMIC DNA]</scope>
    <source>
        <strain evidence="2 3">CPCC 100088</strain>
    </source>
</reference>
<dbReference type="EMBL" id="JAYWLC010000010">
    <property type="protein sequence ID" value="MER5172733.1"/>
    <property type="molecule type" value="Genomic_DNA"/>
</dbReference>
<feature type="transmembrane region" description="Helical" evidence="1">
    <location>
        <begin position="350"/>
        <end position="373"/>
    </location>
</feature>
<keyword evidence="2" id="KW-0378">Hydrolase</keyword>
<dbReference type="Proteomes" id="UP001438953">
    <property type="component" value="Unassembled WGS sequence"/>
</dbReference>
<keyword evidence="2" id="KW-0547">Nucleotide-binding</keyword>
<protein>
    <submittedName>
        <fullName evidence="2">Primosomal protein N' (Replication factor Y) -superfamily II helicase</fullName>
    </submittedName>
</protein>